<keyword evidence="3 6" id="KW-0812">Transmembrane</keyword>
<proteinExistence type="inferred from homology"/>
<evidence type="ECO:0000256" key="2">
    <source>
        <dbReference type="ARBA" id="ARBA00008333"/>
    </source>
</evidence>
<dbReference type="InterPro" id="IPR004923">
    <property type="entry name" value="FTR1/Fip1/EfeU"/>
</dbReference>
<dbReference type="PANTHER" id="PTHR31632:SF2">
    <property type="entry name" value="PLASMA MEMBRANE IRON PERMEASE"/>
    <property type="match status" value="1"/>
</dbReference>
<dbReference type="Proteomes" id="UP000483432">
    <property type="component" value="Unassembled WGS sequence"/>
</dbReference>
<dbReference type="PANTHER" id="PTHR31632">
    <property type="entry name" value="IRON TRANSPORTER FTH1"/>
    <property type="match status" value="1"/>
</dbReference>
<evidence type="ECO:0000256" key="3">
    <source>
        <dbReference type="ARBA" id="ARBA00022692"/>
    </source>
</evidence>
<protein>
    <submittedName>
        <fullName evidence="7">Iron permease</fullName>
    </submittedName>
</protein>
<dbReference type="Pfam" id="PF03239">
    <property type="entry name" value="FTR1"/>
    <property type="match status" value="1"/>
</dbReference>
<feature type="transmembrane region" description="Helical" evidence="6">
    <location>
        <begin position="68"/>
        <end position="87"/>
    </location>
</feature>
<dbReference type="GO" id="GO:0033573">
    <property type="term" value="C:high-affinity iron permease complex"/>
    <property type="evidence" value="ECO:0007669"/>
    <property type="project" value="InterPro"/>
</dbReference>
<comment type="similarity">
    <text evidence="2">Belongs to the oxidase-dependent Fe transporter (OFeT) (TC 9.A.10.1) family.</text>
</comment>
<dbReference type="EMBL" id="JAAFGW010000062">
    <property type="protein sequence ID" value="NDP47866.1"/>
    <property type="molecule type" value="Genomic_DNA"/>
</dbReference>
<evidence type="ECO:0000313" key="8">
    <source>
        <dbReference type="Proteomes" id="UP000483432"/>
    </source>
</evidence>
<name>A0A7C9P2Z5_9PROT</name>
<organism evidence="7 8">
    <name type="scientific">Sulfuriferula multivorans</name>
    <dbReference type="NCBI Taxonomy" id="1559896"/>
    <lineage>
        <taxon>Bacteria</taxon>
        <taxon>Pseudomonadati</taxon>
        <taxon>Pseudomonadota</taxon>
        <taxon>Betaproteobacteria</taxon>
        <taxon>Nitrosomonadales</taxon>
        <taxon>Sulfuricellaceae</taxon>
        <taxon>Sulfuriferula</taxon>
    </lineage>
</organism>
<comment type="caution">
    <text evidence="7">The sequence shown here is derived from an EMBL/GenBank/DDBJ whole genome shotgun (WGS) entry which is preliminary data.</text>
</comment>
<evidence type="ECO:0000313" key="7">
    <source>
        <dbReference type="EMBL" id="NDP47866.1"/>
    </source>
</evidence>
<keyword evidence="4 6" id="KW-1133">Transmembrane helix</keyword>
<evidence type="ECO:0000256" key="5">
    <source>
        <dbReference type="ARBA" id="ARBA00023136"/>
    </source>
</evidence>
<feature type="transmembrane region" description="Helical" evidence="6">
    <location>
        <begin position="108"/>
        <end position="125"/>
    </location>
</feature>
<feature type="transmembrane region" description="Helical" evidence="6">
    <location>
        <begin position="179"/>
        <end position="203"/>
    </location>
</feature>
<gene>
    <name evidence="7" type="ORF">GZ085_05630</name>
</gene>
<evidence type="ECO:0000256" key="6">
    <source>
        <dbReference type="SAM" id="Phobius"/>
    </source>
</evidence>
<keyword evidence="5 6" id="KW-0472">Membrane</keyword>
<evidence type="ECO:0000256" key="1">
    <source>
        <dbReference type="ARBA" id="ARBA00004141"/>
    </source>
</evidence>
<dbReference type="GO" id="GO:0015093">
    <property type="term" value="F:ferrous iron transmembrane transporter activity"/>
    <property type="evidence" value="ECO:0007669"/>
    <property type="project" value="TreeGrafter"/>
</dbReference>
<feature type="transmembrane region" description="Helical" evidence="6">
    <location>
        <begin position="33"/>
        <end position="53"/>
    </location>
</feature>
<evidence type="ECO:0000256" key="4">
    <source>
        <dbReference type="ARBA" id="ARBA00022989"/>
    </source>
</evidence>
<feature type="transmembrane region" description="Helical" evidence="6">
    <location>
        <begin position="247"/>
        <end position="264"/>
    </location>
</feature>
<reference evidence="7 8" key="1">
    <citation type="submission" date="2019-09" db="EMBL/GenBank/DDBJ databases">
        <title>H2 Metabolism Revealed by Metagenomic Analysis in Subglacial Sediment of East Antarctica.</title>
        <authorList>
            <person name="Yang Z."/>
            <person name="Zhang Y."/>
            <person name="Lv Y."/>
            <person name="Yan W."/>
            <person name="Xiao X."/>
            <person name="Sun B."/>
            <person name="Ma H."/>
        </authorList>
    </citation>
    <scope>NUCLEOTIDE SEQUENCE [LARGE SCALE GENOMIC DNA]</scope>
    <source>
        <strain evidence="7">Bin2_2</strain>
    </source>
</reference>
<dbReference type="AlphaFoldDB" id="A0A7C9P2Z5"/>
<accession>A0A7C9P2Z5</accession>
<comment type="subcellular location">
    <subcellularLocation>
        <location evidence="1">Membrane</location>
        <topology evidence="1">Multi-pass membrane protein</topology>
    </subcellularLocation>
</comment>
<feature type="transmembrane region" description="Helical" evidence="6">
    <location>
        <begin position="145"/>
        <end position="167"/>
    </location>
</feature>
<sequence length="272" mass="28396">MIGSAVIVFRETLEAALLIGIIAAATRGLVGRNFWLAIGIGAGLVGSLIVAGLTEKIGELAEGTGQEIFNATILGIAVLMLGWHNIWMTTHGREMAAQAKSVGREVKTGQREMSALAILIALAVLREGSETALFLYSLAAGGGTSQVSLLSGGLLGLAGGIGVGWALYAGLARIPLRHFFTVTSALILFLAAGLAGQMARFLVQGDVISPLASPLWDSSSLLPMTSVLGNLLHLLAGYEARPSGMQVLFYGLTFIVILLGMRWSRTPTPQAI</sequence>